<name>A0ABU1N845_9CAUL</name>
<dbReference type="PANTHER" id="PTHR35006">
    <property type="entry name" value="GLYOXALASE FAMILY PROTEIN (AFU_ORTHOLOGUE AFUA_5G14830)"/>
    <property type="match status" value="1"/>
</dbReference>
<dbReference type="InterPro" id="IPR029068">
    <property type="entry name" value="Glyas_Bleomycin-R_OHBP_Dase"/>
</dbReference>
<comment type="caution">
    <text evidence="2">The sequence shown here is derived from an EMBL/GenBank/DDBJ whole genome shotgun (WGS) entry which is preliminary data.</text>
</comment>
<dbReference type="RefSeq" id="WP_056759182.1">
    <property type="nucleotide sequence ID" value="NZ_BMLD01000019.1"/>
</dbReference>
<dbReference type="InterPro" id="IPR037523">
    <property type="entry name" value="VOC_core"/>
</dbReference>
<keyword evidence="3" id="KW-1185">Reference proteome</keyword>
<dbReference type="InterPro" id="IPR004360">
    <property type="entry name" value="Glyas_Fos-R_dOase_dom"/>
</dbReference>
<dbReference type="Gene3D" id="3.10.180.10">
    <property type="entry name" value="2,3-Dihydroxybiphenyl 1,2-Dioxygenase, domain 1"/>
    <property type="match status" value="1"/>
</dbReference>
<dbReference type="EMBL" id="JAVDRL010000018">
    <property type="protein sequence ID" value="MDR6534061.1"/>
    <property type="molecule type" value="Genomic_DNA"/>
</dbReference>
<protein>
    <submittedName>
        <fullName evidence="2">Catechol 2,3-dioxygenase-like lactoylglutathione lyase family enzyme</fullName>
    </submittedName>
</protein>
<dbReference type="PROSITE" id="PS51819">
    <property type="entry name" value="VOC"/>
    <property type="match status" value="1"/>
</dbReference>
<dbReference type="Pfam" id="PF00903">
    <property type="entry name" value="Glyoxalase"/>
    <property type="match status" value="1"/>
</dbReference>
<sequence>MLDHLEIRTRRLDDCAAFYRQVLEPTGYRLVVDGPKKGFGSNGGRLDFWIVEGEPSVDVHYAFLAADRAAVDRAYARSGQHGGVRERAPAVLPQIHPHYYAGFAHDPDGRLIEFVSHVPV</sequence>
<evidence type="ECO:0000259" key="1">
    <source>
        <dbReference type="PROSITE" id="PS51819"/>
    </source>
</evidence>
<feature type="domain" description="VOC" evidence="1">
    <location>
        <begin position="1"/>
        <end position="117"/>
    </location>
</feature>
<reference evidence="2 3" key="1">
    <citation type="submission" date="2023-07" db="EMBL/GenBank/DDBJ databases">
        <title>Sorghum-associated microbial communities from plants grown in Nebraska, USA.</title>
        <authorList>
            <person name="Schachtman D."/>
        </authorList>
    </citation>
    <scope>NUCLEOTIDE SEQUENCE [LARGE SCALE GENOMIC DNA]</scope>
    <source>
        <strain evidence="2 3">DS2154</strain>
    </source>
</reference>
<proteinExistence type="predicted"/>
<dbReference type="SUPFAM" id="SSF54593">
    <property type="entry name" value="Glyoxalase/Bleomycin resistance protein/Dihydroxybiphenyl dioxygenase"/>
    <property type="match status" value="1"/>
</dbReference>
<accession>A0ABU1N845</accession>
<evidence type="ECO:0000313" key="3">
    <source>
        <dbReference type="Proteomes" id="UP001262754"/>
    </source>
</evidence>
<evidence type="ECO:0000313" key="2">
    <source>
        <dbReference type="EMBL" id="MDR6534061.1"/>
    </source>
</evidence>
<dbReference type="Proteomes" id="UP001262754">
    <property type="component" value="Unassembled WGS sequence"/>
</dbReference>
<organism evidence="2 3">
    <name type="scientific">Caulobacter rhizosphaerae</name>
    <dbReference type="NCBI Taxonomy" id="2010972"/>
    <lineage>
        <taxon>Bacteria</taxon>
        <taxon>Pseudomonadati</taxon>
        <taxon>Pseudomonadota</taxon>
        <taxon>Alphaproteobacteria</taxon>
        <taxon>Caulobacterales</taxon>
        <taxon>Caulobacteraceae</taxon>
        <taxon>Caulobacter</taxon>
    </lineage>
</organism>
<dbReference type="PANTHER" id="PTHR35006:SF2">
    <property type="entry name" value="GLYOXALASE FAMILY PROTEIN (AFU_ORTHOLOGUE AFUA_5G14830)"/>
    <property type="match status" value="1"/>
</dbReference>
<gene>
    <name evidence="2" type="ORF">J2800_004831</name>
</gene>